<keyword evidence="4" id="KW-0472">Membrane</keyword>
<name>A0A6G7ZNI4_9SPHN</name>
<keyword evidence="8" id="KW-1185">Reference proteome</keyword>
<dbReference type="KEGG" id="ssin:G7078_06905"/>
<dbReference type="RefSeq" id="WP_166094381.1">
    <property type="nucleotide sequence ID" value="NZ_CP049871.1"/>
</dbReference>
<evidence type="ECO:0000256" key="2">
    <source>
        <dbReference type="ARBA" id="ARBA00022692"/>
    </source>
</evidence>
<dbReference type="InterPro" id="IPR037682">
    <property type="entry name" value="TonB_C"/>
</dbReference>
<feature type="region of interest" description="Disordered" evidence="5">
    <location>
        <begin position="36"/>
        <end position="64"/>
    </location>
</feature>
<keyword evidence="2" id="KW-0812">Transmembrane</keyword>
<evidence type="ECO:0000256" key="3">
    <source>
        <dbReference type="ARBA" id="ARBA00022989"/>
    </source>
</evidence>
<comment type="subcellular location">
    <subcellularLocation>
        <location evidence="1">Membrane</location>
        <topology evidence="1">Single-pass membrane protein</topology>
    </subcellularLocation>
</comment>
<dbReference type="PROSITE" id="PS52015">
    <property type="entry name" value="TONB_CTD"/>
    <property type="match status" value="1"/>
</dbReference>
<dbReference type="SUPFAM" id="SSF74653">
    <property type="entry name" value="TolA/TonB C-terminal domain"/>
    <property type="match status" value="1"/>
</dbReference>
<sequence length="143" mass="15684">MQPHSPGPLPWIAAAIGLGVILWSWQDVSVDPFKPPYELREEPETPRRSPSDSSLKANLPGLIRADDYPPEALLRNEQGTVGARLVIDSGGRVSQCIVEQSSGSAILDTTTCDIFRKRAKFPPAAEATTGERTFSQSVRWQLQ</sequence>
<reference evidence="7 8" key="1">
    <citation type="submission" date="2020-03" db="EMBL/GenBank/DDBJ databases">
        <title>Sphingomonas sp. nov., isolated from fish.</title>
        <authorList>
            <person name="Hyun D.-W."/>
            <person name="Bae J.-W."/>
        </authorList>
    </citation>
    <scope>NUCLEOTIDE SEQUENCE [LARGE SCALE GENOMIC DNA]</scope>
    <source>
        <strain evidence="7 8">HDW15C</strain>
    </source>
</reference>
<dbReference type="Gene3D" id="3.30.1150.10">
    <property type="match status" value="1"/>
</dbReference>
<dbReference type="GO" id="GO:0055085">
    <property type="term" value="P:transmembrane transport"/>
    <property type="evidence" value="ECO:0007669"/>
    <property type="project" value="InterPro"/>
</dbReference>
<dbReference type="InterPro" id="IPR006260">
    <property type="entry name" value="TonB/TolA_C"/>
</dbReference>
<protein>
    <submittedName>
        <fullName evidence="7">Energy transducer TonB</fullName>
    </submittedName>
</protein>
<gene>
    <name evidence="7" type="ORF">G7078_06905</name>
</gene>
<feature type="compositionally biased region" description="Basic and acidic residues" evidence="5">
    <location>
        <begin position="37"/>
        <end position="50"/>
    </location>
</feature>
<feature type="domain" description="TonB C-terminal" evidence="6">
    <location>
        <begin position="53"/>
        <end position="143"/>
    </location>
</feature>
<evidence type="ECO:0000256" key="5">
    <source>
        <dbReference type="SAM" id="MobiDB-lite"/>
    </source>
</evidence>
<evidence type="ECO:0000259" key="6">
    <source>
        <dbReference type="PROSITE" id="PS52015"/>
    </source>
</evidence>
<proteinExistence type="predicted"/>
<dbReference type="NCBIfam" id="TIGR01352">
    <property type="entry name" value="tonB_Cterm"/>
    <property type="match status" value="1"/>
</dbReference>
<dbReference type="GO" id="GO:0016020">
    <property type="term" value="C:membrane"/>
    <property type="evidence" value="ECO:0007669"/>
    <property type="project" value="UniProtKB-SubCell"/>
</dbReference>
<dbReference type="AlphaFoldDB" id="A0A6G7ZNI4"/>
<evidence type="ECO:0000313" key="7">
    <source>
        <dbReference type="EMBL" id="QIL02544.1"/>
    </source>
</evidence>
<dbReference type="Pfam" id="PF03544">
    <property type="entry name" value="TonB_C"/>
    <property type="match status" value="1"/>
</dbReference>
<organism evidence="7 8">
    <name type="scientific">Sphingomonas sinipercae</name>
    <dbReference type="NCBI Taxonomy" id="2714944"/>
    <lineage>
        <taxon>Bacteria</taxon>
        <taxon>Pseudomonadati</taxon>
        <taxon>Pseudomonadota</taxon>
        <taxon>Alphaproteobacteria</taxon>
        <taxon>Sphingomonadales</taxon>
        <taxon>Sphingomonadaceae</taxon>
        <taxon>Sphingomonas</taxon>
    </lineage>
</organism>
<dbReference type="Proteomes" id="UP000502502">
    <property type="component" value="Chromosome"/>
</dbReference>
<dbReference type="EMBL" id="CP049871">
    <property type="protein sequence ID" value="QIL02544.1"/>
    <property type="molecule type" value="Genomic_DNA"/>
</dbReference>
<evidence type="ECO:0000256" key="1">
    <source>
        <dbReference type="ARBA" id="ARBA00004167"/>
    </source>
</evidence>
<keyword evidence="3" id="KW-1133">Transmembrane helix</keyword>
<accession>A0A6G7ZNI4</accession>
<evidence type="ECO:0000256" key="4">
    <source>
        <dbReference type="ARBA" id="ARBA00023136"/>
    </source>
</evidence>
<evidence type="ECO:0000313" key="8">
    <source>
        <dbReference type="Proteomes" id="UP000502502"/>
    </source>
</evidence>